<keyword evidence="2" id="KW-1015">Disulfide bond</keyword>
<dbReference type="GO" id="GO:0052689">
    <property type="term" value="F:carboxylic ester hydrolase activity"/>
    <property type="evidence" value="ECO:0007669"/>
    <property type="project" value="UniProtKB-ARBA"/>
</dbReference>
<evidence type="ECO:0000256" key="3">
    <source>
        <dbReference type="SAM" id="SignalP"/>
    </source>
</evidence>
<dbReference type="InterPro" id="IPR029058">
    <property type="entry name" value="AB_hydrolase_fold"/>
</dbReference>
<evidence type="ECO:0000313" key="5">
    <source>
        <dbReference type="Proteomes" id="UP000799772"/>
    </source>
</evidence>
<reference evidence="4" key="1">
    <citation type="journal article" date="2020" name="Stud. Mycol.">
        <title>101 Dothideomycetes genomes: a test case for predicting lifestyles and emergence of pathogens.</title>
        <authorList>
            <person name="Haridas S."/>
            <person name="Albert R."/>
            <person name="Binder M."/>
            <person name="Bloem J."/>
            <person name="Labutti K."/>
            <person name="Salamov A."/>
            <person name="Andreopoulos B."/>
            <person name="Baker S."/>
            <person name="Barry K."/>
            <person name="Bills G."/>
            <person name="Bluhm B."/>
            <person name="Cannon C."/>
            <person name="Castanera R."/>
            <person name="Culley D."/>
            <person name="Daum C."/>
            <person name="Ezra D."/>
            <person name="Gonzalez J."/>
            <person name="Henrissat B."/>
            <person name="Kuo A."/>
            <person name="Liang C."/>
            <person name="Lipzen A."/>
            <person name="Lutzoni F."/>
            <person name="Magnuson J."/>
            <person name="Mondo S."/>
            <person name="Nolan M."/>
            <person name="Ohm R."/>
            <person name="Pangilinan J."/>
            <person name="Park H.-J."/>
            <person name="Ramirez L."/>
            <person name="Alfaro M."/>
            <person name="Sun H."/>
            <person name="Tritt A."/>
            <person name="Yoshinaga Y."/>
            <person name="Zwiers L.-H."/>
            <person name="Turgeon B."/>
            <person name="Goodwin S."/>
            <person name="Spatafora J."/>
            <person name="Crous P."/>
            <person name="Grigoriev I."/>
        </authorList>
    </citation>
    <scope>NUCLEOTIDE SEQUENCE</scope>
    <source>
        <strain evidence="4">CBS 133067</strain>
    </source>
</reference>
<dbReference type="AlphaFoldDB" id="A0A9P4IBS7"/>
<keyword evidence="1" id="KW-0378">Hydrolase</keyword>
<feature type="signal peptide" evidence="3">
    <location>
        <begin position="1"/>
        <end position="18"/>
    </location>
</feature>
<gene>
    <name evidence="4" type="ORF">NA57DRAFT_77383</name>
</gene>
<dbReference type="SMART" id="SM01110">
    <property type="entry name" value="Cutinase"/>
    <property type="match status" value="1"/>
</dbReference>
<dbReference type="Gene3D" id="3.40.50.1820">
    <property type="entry name" value="alpha/beta hydrolase"/>
    <property type="match status" value="1"/>
</dbReference>
<feature type="chain" id="PRO_5040358399" evidence="3">
    <location>
        <begin position="19"/>
        <end position="264"/>
    </location>
</feature>
<evidence type="ECO:0000256" key="1">
    <source>
        <dbReference type="ARBA" id="ARBA00022801"/>
    </source>
</evidence>
<dbReference type="PANTHER" id="PTHR33630">
    <property type="entry name" value="CUTINASE RV1984C-RELATED-RELATED"/>
    <property type="match status" value="1"/>
</dbReference>
<accession>A0A9P4IBS7</accession>
<organism evidence="4 5">
    <name type="scientific">Rhizodiscina lignyota</name>
    <dbReference type="NCBI Taxonomy" id="1504668"/>
    <lineage>
        <taxon>Eukaryota</taxon>
        <taxon>Fungi</taxon>
        <taxon>Dikarya</taxon>
        <taxon>Ascomycota</taxon>
        <taxon>Pezizomycotina</taxon>
        <taxon>Dothideomycetes</taxon>
        <taxon>Pleosporomycetidae</taxon>
        <taxon>Aulographales</taxon>
        <taxon>Rhizodiscinaceae</taxon>
        <taxon>Rhizodiscina</taxon>
    </lineage>
</organism>
<evidence type="ECO:0000313" key="4">
    <source>
        <dbReference type="EMBL" id="KAF2097128.1"/>
    </source>
</evidence>
<name>A0A9P4IBS7_9PEZI</name>
<keyword evidence="5" id="KW-1185">Reference proteome</keyword>
<dbReference type="PANTHER" id="PTHR33630:SF13">
    <property type="entry name" value="ACETYLXYLAN ESTERASE"/>
    <property type="match status" value="1"/>
</dbReference>
<dbReference type="EMBL" id="ML978128">
    <property type="protein sequence ID" value="KAF2097128.1"/>
    <property type="molecule type" value="Genomic_DNA"/>
</dbReference>
<dbReference type="SUPFAM" id="SSF53474">
    <property type="entry name" value="alpha/beta-Hydrolases"/>
    <property type="match status" value="1"/>
</dbReference>
<protein>
    <submittedName>
        <fullName evidence="4">Carbohydrate esterase family 5 protein</fullName>
    </submittedName>
</protein>
<sequence length="264" mass="27114">MLSKTDALLIFLLPSALARPLSAKISERQSCPNLHVFGARETAAPAGYGLAETVVNLMLGAYSGSTAEPIDYPATGEPIDDPPTGGDSYGASVQAGVQAVTSAVTSFAQQCPDTPIVLVGYSQGAQIMDDAMCGSGDLNQGIADTSAPIASSVGGQVWAIILMGDPRHTPGAPYNVGTSTAPGFDPRPSGQTCTAYASTIQSYCDATDPYCSNGNDASVHRGYGQEYGQQALEFVNSNLYSYGTSSANSSTLASFSAIPLSTLE</sequence>
<dbReference type="Proteomes" id="UP000799772">
    <property type="component" value="Unassembled WGS sequence"/>
</dbReference>
<dbReference type="Pfam" id="PF01083">
    <property type="entry name" value="Cutinase"/>
    <property type="match status" value="1"/>
</dbReference>
<dbReference type="InterPro" id="IPR000675">
    <property type="entry name" value="Cutinase/axe"/>
</dbReference>
<evidence type="ECO:0000256" key="2">
    <source>
        <dbReference type="ARBA" id="ARBA00023157"/>
    </source>
</evidence>
<dbReference type="OrthoDB" id="2586582at2759"/>
<proteinExistence type="predicted"/>
<comment type="caution">
    <text evidence="4">The sequence shown here is derived from an EMBL/GenBank/DDBJ whole genome shotgun (WGS) entry which is preliminary data.</text>
</comment>
<keyword evidence="3" id="KW-0732">Signal</keyword>